<evidence type="ECO:0000313" key="4">
    <source>
        <dbReference type="Proteomes" id="UP000036987"/>
    </source>
</evidence>
<dbReference type="Proteomes" id="UP000036987">
    <property type="component" value="Unassembled WGS sequence"/>
</dbReference>
<dbReference type="GO" id="GO:0003676">
    <property type="term" value="F:nucleic acid binding"/>
    <property type="evidence" value="ECO:0007669"/>
    <property type="project" value="InterPro"/>
</dbReference>
<feature type="domain" description="CCHC-type" evidence="2">
    <location>
        <begin position="148"/>
        <end position="163"/>
    </location>
</feature>
<dbReference type="InterPro" id="IPR005162">
    <property type="entry name" value="Retrotrans_gag_dom"/>
</dbReference>
<dbReference type="PANTHER" id="PTHR15503">
    <property type="entry name" value="LDOC1 RELATED"/>
    <property type="match status" value="1"/>
</dbReference>
<dbReference type="OrthoDB" id="1936908at2759"/>
<dbReference type="EMBL" id="LFYR01000216">
    <property type="protein sequence ID" value="KMZ74981.1"/>
    <property type="molecule type" value="Genomic_DNA"/>
</dbReference>
<dbReference type="PROSITE" id="PS50158">
    <property type="entry name" value="ZF_CCHC"/>
    <property type="match status" value="1"/>
</dbReference>
<dbReference type="Gene3D" id="4.10.60.10">
    <property type="entry name" value="Zinc finger, CCHC-type"/>
    <property type="match status" value="1"/>
</dbReference>
<dbReference type="InterPro" id="IPR032567">
    <property type="entry name" value="RTL1-rel"/>
</dbReference>
<keyword evidence="1" id="KW-0479">Metal-binding</keyword>
<keyword evidence="1" id="KW-0863">Zinc-finger</keyword>
<dbReference type="AlphaFoldDB" id="A0A0K9Q102"/>
<reference evidence="4" key="1">
    <citation type="journal article" date="2016" name="Nature">
        <title>The genome of the seagrass Zostera marina reveals angiosperm adaptation to the sea.</title>
        <authorList>
            <person name="Olsen J.L."/>
            <person name="Rouze P."/>
            <person name="Verhelst B."/>
            <person name="Lin Y.-C."/>
            <person name="Bayer T."/>
            <person name="Collen J."/>
            <person name="Dattolo E."/>
            <person name="De Paoli E."/>
            <person name="Dittami S."/>
            <person name="Maumus F."/>
            <person name="Michel G."/>
            <person name="Kersting A."/>
            <person name="Lauritano C."/>
            <person name="Lohaus R."/>
            <person name="Toepel M."/>
            <person name="Tonon T."/>
            <person name="Vanneste K."/>
            <person name="Amirebrahimi M."/>
            <person name="Brakel J."/>
            <person name="Bostroem C."/>
            <person name="Chovatia M."/>
            <person name="Grimwood J."/>
            <person name="Jenkins J.W."/>
            <person name="Jueterbock A."/>
            <person name="Mraz A."/>
            <person name="Stam W.T."/>
            <person name="Tice H."/>
            <person name="Bornberg-Bauer E."/>
            <person name="Green P.J."/>
            <person name="Pearson G.A."/>
            <person name="Procaccini G."/>
            <person name="Duarte C.M."/>
            <person name="Schmutz J."/>
            <person name="Reusch T.B.H."/>
            <person name="Van de Peer Y."/>
        </authorList>
    </citation>
    <scope>NUCLEOTIDE SEQUENCE [LARGE SCALE GENOMIC DNA]</scope>
    <source>
        <strain evidence="4">cv. Finnish</strain>
    </source>
</reference>
<dbReference type="Pfam" id="PF03732">
    <property type="entry name" value="Retrotrans_gag"/>
    <property type="match status" value="1"/>
</dbReference>
<dbReference type="InterPro" id="IPR001878">
    <property type="entry name" value="Znf_CCHC"/>
</dbReference>
<dbReference type="GO" id="GO:0008270">
    <property type="term" value="F:zinc ion binding"/>
    <property type="evidence" value="ECO:0007669"/>
    <property type="project" value="UniProtKB-KW"/>
</dbReference>
<evidence type="ECO:0000256" key="1">
    <source>
        <dbReference type="PROSITE-ProRule" id="PRU00047"/>
    </source>
</evidence>
<dbReference type="Pfam" id="PF00098">
    <property type="entry name" value="zf-CCHC"/>
    <property type="match status" value="1"/>
</dbReference>
<dbReference type="STRING" id="29655.A0A0K9Q102"/>
<accession>A0A0K9Q102</accession>
<protein>
    <recommendedName>
        <fullName evidence="2">CCHC-type domain-containing protein</fullName>
    </recommendedName>
</protein>
<dbReference type="PANTHER" id="PTHR15503:SF44">
    <property type="entry name" value="CCHC-TYPE DOMAIN-CONTAINING PROTEIN"/>
    <property type="match status" value="1"/>
</dbReference>
<sequence>MISWEEFLQEFEIEFHPRHLIEEAQDKFRDLVQGTKTVTEYANQFVRLEKYFPTLYADEAGRVRIFVVGLQYGLQSKVMSSDPDTLSKAVDCAYRQDEVFRRGLKQRRMIEEGPNKRPRLTNNTTPLATRNKDICSHCQKSHPGKEPCLKCGVVGHFIKDCPRRIADH</sequence>
<dbReference type="InterPro" id="IPR036875">
    <property type="entry name" value="Znf_CCHC_sf"/>
</dbReference>
<dbReference type="SUPFAM" id="SSF57756">
    <property type="entry name" value="Retrovirus zinc finger-like domains"/>
    <property type="match status" value="1"/>
</dbReference>
<gene>
    <name evidence="3" type="ORF">ZOSMA_11G00010</name>
</gene>
<keyword evidence="4" id="KW-1185">Reference proteome</keyword>
<name>A0A0K9Q102_ZOSMR</name>
<dbReference type="SMART" id="SM00343">
    <property type="entry name" value="ZnF_C2HC"/>
    <property type="match status" value="1"/>
</dbReference>
<organism evidence="3 4">
    <name type="scientific">Zostera marina</name>
    <name type="common">Eelgrass</name>
    <dbReference type="NCBI Taxonomy" id="29655"/>
    <lineage>
        <taxon>Eukaryota</taxon>
        <taxon>Viridiplantae</taxon>
        <taxon>Streptophyta</taxon>
        <taxon>Embryophyta</taxon>
        <taxon>Tracheophyta</taxon>
        <taxon>Spermatophyta</taxon>
        <taxon>Magnoliopsida</taxon>
        <taxon>Liliopsida</taxon>
        <taxon>Zosteraceae</taxon>
        <taxon>Zostera</taxon>
    </lineage>
</organism>
<evidence type="ECO:0000259" key="2">
    <source>
        <dbReference type="PROSITE" id="PS50158"/>
    </source>
</evidence>
<comment type="caution">
    <text evidence="3">The sequence shown here is derived from an EMBL/GenBank/DDBJ whole genome shotgun (WGS) entry which is preliminary data.</text>
</comment>
<proteinExistence type="predicted"/>
<dbReference type="OMA" id="KEDWAIT"/>
<keyword evidence="1" id="KW-0862">Zinc</keyword>
<evidence type="ECO:0000313" key="3">
    <source>
        <dbReference type="EMBL" id="KMZ74981.1"/>
    </source>
</evidence>